<evidence type="ECO:0000313" key="1">
    <source>
        <dbReference type="EMBL" id="PLS02447.1"/>
    </source>
</evidence>
<protein>
    <submittedName>
        <fullName evidence="1">Uncharacterized protein</fullName>
    </submittedName>
</protein>
<keyword evidence="2" id="KW-1185">Reference proteome</keyword>
<proteinExistence type="predicted"/>
<dbReference type="Proteomes" id="UP000234950">
    <property type="component" value="Unassembled WGS sequence"/>
</dbReference>
<organism evidence="1 2">
    <name type="scientific">Neobacillus cucumis</name>
    <dbReference type="NCBI Taxonomy" id="1740721"/>
    <lineage>
        <taxon>Bacteria</taxon>
        <taxon>Bacillati</taxon>
        <taxon>Bacillota</taxon>
        <taxon>Bacilli</taxon>
        <taxon>Bacillales</taxon>
        <taxon>Bacillaceae</taxon>
        <taxon>Neobacillus</taxon>
    </lineage>
</organism>
<reference evidence="1 2" key="1">
    <citation type="submission" date="2017-11" db="EMBL/GenBank/DDBJ databases">
        <title>Comparitive Functional Genomics of Dry Heat Resistant strains isolated from the Viking Spacecraft.</title>
        <authorList>
            <person name="Seuylemezian A."/>
            <person name="Cooper K."/>
            <person name="Vaishampayan P."/>
        </authorList>
    </citation>
    <scope>NUCLEOTIDE SEQUENCE [LARGE SCALE GENOMIC DNA]</scope>
    <source>
        <strain evidence="1 2">V32-6</strain>
    </source>
</reference>
<dbReference type="EMBL" id="PGVE01000072">
    <property type="protein sequence ID" value="PLS02447.1"/>
    <property type="molecule type" value="Genomic_DNA"/>
</dbReference>
<name>A0A2N5HA95_9BACI</name>
<accession>A0A2N5HA95</accession>
<dbReference type="AlphaFoldDB" id="A0A2N5HA95"/>
<gene>
    <name evidence="1" type="ORF">CVD27_20045</name>
</gene>
<evidence type="ECO:0000313" key="2">
    <source>
        <dbReference type="Proteomes" id="UP000234950"/>
    </source>
</evidence>
<dbReference type="OrthoDB" id="2680327at2"/>
<sequence>MEESFKLILNELQKMNTRLENLETGQQKLESGQLKLHLYVKEVKNGQEKLQKNLIQSIGDHTEKMIQYTDDKTDALNKRLFNVETEIEKLLRK</sequence>
<dbReference type="RefSeq" id="WP_101649784.1">
    <property type="nucleotide sequence ID" value="NZ_PGVE01000072.1"/>
</dbReference>
<comment type="caution">
    <text evidence="1">The sequence shown here is derived from an EMBL/GenBank/DDBJ whole genome shotgun (WGS) entry which is preliminary data.</text>
</comment>